<keyword evidence="2" id="KW-0812">Transmembrane</keyword>
<evidence type="ECO:0000256" key="5">
    <source>
        <dbReference type="SAM" id="MobiDB-lite"/>
    </source>
</evidence>
<feature type="compositionally biased region" description="Basic and acidic residues" evidence="5">
    <location>
        <begin position="318"/>
        <end position="328"/>
    </location>
</feature>
<feature type="region of interest" description="Disordered" evidence="5">
    <location>
        <begin position="298"/>
        <end position="328"/>
    </location>
</feature>
<dbReference type="Proteomes" id="UP000296352">
    <property type="component" value="Chromosome"/>
</dbReference>
<keyword evidence="3" id="KW-1133">Transmembrane helix</keyword>
<dbReference type="RefSeq" id="WP_136141106.1">
    <property type="nucleotide sequence ID" value="NZ_CP039247.1"/>
</dbReference>
<dbReference type="InterPro" id="IPR032808">
    <property type="entry name" value="DoxX"/>
</dbReference>
<dbReference type="EMBL" id="CP039247">
    <property type="protein sequence ID" value="QCB28360.1"/>
    <property type="molecule type" value="Genomic_DNA"/>
</dbReference>
<protein>
    <submittedName>
        <fullName evidence="6">DoxX</fullName>
    </submittedName>
</protein>
<proteinExistence type="predicted"/>
<feature type="compositionally biased region" description="Basic and acidic residues" evidence="5">
    <location>
        <begin position="298"/>
        <end position="308"/>
    </location>
</feature>
<dbReference type="OrthoDB" id="329282at2"/>
<evidence type="ECO:0000256" key="3">
    <source>
        <dbReference type="ARBA" id="ARBA00022989"/>
    </source>
</evidence>
<dbReference type="Pfam" id="PF07681">
    <property type="entry name" value="DoxX"/>
    <property type="match status" value="1"/>
</dbReference>
<name>A0A4P7QG25_9CORY</name>
<evidence type="ECO:0000313" key="7">
    <source>
        <dbReference type="Proteomes" id="UP000296352"/>
    </source>
</evidence>
<accession>A0A4P7QG25</accession>
<reference evidence="6 7" key="1">
    <citation type="submission" date="2019-04" db="EMBL/GenBank/DDBJ databases">
        <title>Corynebacterium endometrii sp. nov., isolated from the uterus of a cow with endometritis.</title>
        <authorList>
            <person name="Ballas P."/>
            <person name="Ruckert C."/>
            <person name="Wagener K."/>
            <person name="Drillich M."/>
            <person name="Kaempfer P."/>
            <person name="Busse H.-J."/>
            <person name="Ehling-Schulz M."/>
        </authorList>
    </citation>
    <scope>NUCLEOTIDE SEQUENCE [LARGE SCALE GENOMIC DNA]</scope>
    <source>
        <strain evidence="6 7">LMM-1653</strain>
    </source>
</reference>
<sequence length="343" mass="36764">MIRKIARPMLASVFIYDGVDTFRNTSEHVSGTETVLTRLRKVLPAQYASFVPKDPETVTQGLAAAKVGAGSLLALGKAPRTSAAVLAATTIPTMVGRDAFWEANDEATKSQKRSSFLTSTALLGGLFITTQDTAGKPSLLWRTQHAGKVANKKIQKALPTKSESQKMYEEAADRATEFGGKASDWFAENTEKAKAYVEDNKGDWEKAGAGVLAAATTAAATATDKAKSFVDDNKDDWQGAGKDLLDSAKSYADQARKATGDAVKNAENSAWLKAAEKNSKVARKNVVKKAAKARKAADKKLAKIDTKSTKRSIKKATKRADKAQAQADKRLAKAIKKVGKQIN</sequence>
<evidence type="ECO:0000256" key="4">
    <source>
        <dbReference type="ARBA" id="ARBA00023136"/>
    </source>
</evidence>
<comment type="subcellular location">
    <subcellularLocation>
        <location evidence="1">Membrane</location>
        <topology evidence="1">Multi-pass membrane protein</topology>
    </subcellularLocation>
</comment>
<evidence type="ECO:0000256" key="1">
    <source>
        <dbReference type="ARBA" id="ARBA00004141"/>
    </source>
</evidence>
<gene>
    <name evidence="6" type="ORF">CENDO_05380</name>
</gene>
<evidence type="ECO:0000256" key="2">
    <source>
        <dbReference type="ARBA" id="ARBA00022692"/>
    </source>
</evidence>
<keyword evidence="4" id="KW-0472">Membrane</keyword>
<dbReference type="AlphaFoldDB" id="A0A4P7QG25"/>
<organism evidence="6 7">
    <name type="scientific">Corynebacterium endometrii</name>
    <dbReference type="NCBI Taxonomy" id="2488819"/>
    <lineage>
        <taxon>Bacteria</taxon>
        <taxon>Bacillati</taxon>
        <taxon>Actinomycetota</taxon>
        <taxon>Actinomycetes</taxon>
        <taxon>Mycobacteriales</taxon>
        <taxon>Corynebacteriaceae</taxon>
        <taxon>Corynebacterium</taxon>
    </lineage>
</organism>
<evidence type="ECO:0000313" key="6">
    <source>
        <dbReference type="EMBL" id="QCB28360.1"/>
    </source>
</evidence>
<dbReference type="GO" id="GO:0016020">
    <property type="term" value="C:membrane"/>
    <property type="evidence" value="ECO:0007669"/>
    <property type="project" value="UniProtKB-SubCell"/>
</dbReference>
<dbReference type="KEGG" id="cee:CENDO_05380"/>
<keyword evidence="7" id="KW-1185">Reference proteome</keyword>